<protein>
    <submittedName>
        <fullName evidence="1">Uncharacterized protein</fullName>
    </submittedName>
</protein>
<sequence>MSEHTGGPPGNLVFGRRRFMRALAPPDGTLGVPGVITIPGRPEVDLSGTCLGLIPSITVTVATDPTPSAEPSQSVSVVTGVV</sequence>
<accession>A0A0F9TQ50</accession>
<reference evidence="1" key="1">
    <citation type="journal article" date="2015" name="Nature">
        <title>Complex archaea that bridge the gap between prokaryotes and eukaryotes.</title>
        <authorList>
            <person name="Spang A."/>
            <person name="Saw J.H."/>
            <person name="Jorgensen S.L."/>
            <person name="Zaremba-Niedzwiedzka K."/>
            <person name="Martijn J."/>
            <person name="Lind A.E."/>
            <person name="van Eijk R."/>
            <person name="Schleper C."/>
            <person name="Guy L."/>
            <person name="Ettema T.J."/>
        </authorList>
    </citation>
    <scope>NUCLEOTIDE SEQUENCE</scope>
</reference>
<dbReference type="EMBL" id="LAZR01000285">
    <property type="protein sequence ID" value="KKN77077.1"/>
    <property type="molecule type" value="Genomic_DNA"/>
</dbReference>
<organism evidence="1">
    <name type="scientific">marine sediment metagenome</name>
    <dbReference type="NCBI Taxonomy" id="412755"/>
    <lineage>
        <taxon>unclassified sequences</taxon>
        <taxon>metagenomes</taxon>
        <taxon>ecological metagenomes</taxon>
    </lineage>
</organism>
<comment type="caution">
    <text evidence="1">The sequence shown here is derived from an EMBL/GenBank/DDBJ whole genome shotgun (WGS) entry which is preliminary data.</text>
</comment>
<gene>
    <name evidence="1" type="ORF">LCGC14_0364160</name>
</gene>
<dbReference type="AlphaFoldDB" id="A0A0F9TQ50"/>
<name>A0A0F9TQ50_9ZZZZ</name>
<evidence type="ECO:0000313" key="1">
    <source>
        <dbReference type="EMBL" id="KKN77077.1"/>
    </source>
</evidence>
<proteinExistence type="predicted"/>